<comment type="subcellular location">
    <subcellularLocation>
        <location evidence="1">Encapsulin nanocompartment</location>
    </subcellularLocation>
</comment>
<evidence type="ECO:0000256" key="2">
    <source>
        <dbReference type="ARBA" id="ARBA00033743"/>
    </source>
</evidence>
<accession>A0ABW8LCL2</accession>
<dbReference type="InterPro" id="IPR007544">
    <property type="entry name" value="ENCAP"/>
</dbReference>
<evidence type="ECO:0000256" key="4">
    <source>
        <dbReference type="ARBA" id="ARBA00050023"/>
    </source>
</evidence>
<keyword evidence="6" id="KW-1185">Reference proteome</keyword>
<dbReference type="NCBIfam" id="NF041155">
    <property type="entry name" value="encap_f1"/>
    <property type="match status" value="1"/>
</dbReference>
<evidence type="ECO:0000256" key="1">
    <source>
        <dbReference type="ARBA" id="ARBA00033738"/>
    </source>
</evidence>
<dbReference type="Gene3D" id="3.30.2400.30">
    <property type="match status" value="1"/>
</dbReference>
<dbReference type="PANTHER" id="PTHR37165:SF1">
    <property type="entry name" value="TYPE 1 ENCAPSULIN SHELL PROTEIN"/>
    <property type="match status" value="1"/>
</dbReference>
<protein>
    <recommendedName>
        <fullName evidence="4">Type 1 encapsulin shell protein</fullName>
    </recommendedName>
</protein>
<keyword evidence="3" id="KW-1284">Encapsulin nanocompartment</keyword>
<dbReference type="RefSeq" id="WP_404745432.1">
    <property type="nucleotide sequence ID" value="NZ_JBJDQH010000001.1"/>
</dbReference>
<dbReference type="Pfam" id="PF04454">
    <property type="entry name" value="Linocin_M18"/>
    <property type="match status" value="1"/>
</dbReference>
<reference evidence="5 6" key="1">
    <citation type="submission" date="2024-11" db="EMBL/GenBank/DDBJ databases">
        <title>The Natural Products Discovery Center: Release of the First 8490 Sequenced Strains for Exploring Actinobacteria Biosynthetic Diversity.</title>
        <authorList>
            <person name="Kalkreuter E."/>
            <person name="Kautsar S.A."/>
            <person name="Yang D."/>
            <person name="Bader C.D."/>
            <person name="Teijaro C.N."/>
            <person name="Fluegel L."/>
            <person name="Davis C.M."/>
            <person name="Simpson J.R."/>
            <person name="Lauterbach L."/>
            <person name="Steele A.D."/>
            <person name="Gui C."/>
            <person name="Meng S."/>
            <person name="Li G."/>
            <person name="Viehrig K."/>
            <person name="Ye F."/>
            <person name="Su P."/>
            <person name="Kiefer A.F."/>
            <person name="Nichols A."/>
            <person name="Cepeda A.J."/>
            <person name="Yan W."/>
            <person name="Fan B."/>
            <person name="Jiang Y."/>
            <person name="Adhikari A."/>
            <person name="Zheng C.-J."/>
            <person name="Schuster L."/>
            <person name="Cowan T.M."/>
            <person name="Smanski M.J."/>
            <person name="Chevrette M.G."/>
            <person name="De Carvalho L.P.S."/>
            <person name="Shen B."/>
        </authorList>
    </citation>
    <scope>NUCLEOTIDE SEQUENCE [LARGE SCALE GENOMIC DNA]</scope>
    <source>
        <strain evidence="5 6">NPDC020863</strain>
    </source>
</reference>
<comment type="caution">
    <text evidence="5">The sequence shown here is derived from an EMBL/GenBank/DDBJ whole genome shotgun (WGS) entry which is preliminary data.</text>
</comment>
<organism evidence="5 6">
    <name type="scientific">Streptomyces milbemycinicus</name>
    <dbReference type="NCBI Taxonomy" id="476552"/>
    <lineage>
        <taxon>Bacteria</taxon>
        <taxon>Bacillati</taxon>
        <taxon>Actinomycetota</taxon>
        <taxon>Actinomycetes</taxon>
        <taxon>Kitasatosporales</taxon>
        <taxon>Streptomycetaceae</taxon>
        <taxon>Streptomyces</taxon>
    </lineage>
</organism>
<dbReference type="EMBL" id="JBJDQH010000001">
    <property type="protein sequence ID" value="MFK4263645.1"/>
    <property type="molecule type" value="Genomic_DNA"/>
</dbReference>
<evidence type="ECO:0000256" key="3">
    <source>
        <dbReference type="ARBA" id="ARBA00033787"/>
    </source>
</evidence>
<dbReference type="PANTHER" id="PTHR37165">
    <property type="entry name" value="PEPTIDASE U56 FAMILY"/>
    <property type="match status" value="1"/>
</dbReference>
<evidence type="ECO:0000313" key="6">
    <source>
        <dbReference type="Proteomes" id="UP001620295"/>
    </source>
</evidence>
<sequence length="280" mass="30361">MDNLHRELAPISAVAWADMEQEARSTFERHVAGRRIVDVPEPRGTELSGVGTGHLEAAEAPADGIVAHRRAFQPLVELRVPFTVDRQQVDDVERGAKDTDWQPVQDAARDIAFAEDRAVFEGYAAAGIAGLRSSSSNQALTMPAEVRDYPTVVSKAVSAMRLAGVGGPYTMALGVEAYTAVSGTSDCGYPVIKHMARLLDGDIVWAPAIDGAFLLSTRGGDFELRIGQDVSIGYLSHNERSIRLYFQETLTFLVYTSEAVVPVEAAAPRPVEPPEVQTRR</sequence>
<evidence type="ECO:0000313" key="5">
    <source>
        <dbReference type="EMBL" id="MFK4263645.1"/>
    </source>
</evidence>
<dbReference type="PIRSF" id="PIRSF019254">
    <property type="entry name" value="CFP29"/>
    <property type="match status" value="1"/>
</dbReference>
<dbReference type="InterPro" id="IPR051429">
    <property type="entry name" value="Encapsulin_nc"/>
</dbReference>
<dbReference type="Proteomes" id="UP001620295">
    <property type="component" value="Unassembled WGS sequence"/>
</dbReference>
<proteinExistence type="inferred from homology"/>
<name>A0ABW8LCL2_9ACTN</name>
<comment type="similarity">
    <text evidence="2">Belongs to the encapsulin family. Family 1 subfamily.</text>
</comment>
<gene>
    <name evidence="5" type="ORF">ACI2L5_01720</name>
</gene>
<dbReference type="Gene3D" id="3.30.2320.10">
    <property type="entry name" value="hypothetical protein PF0899 domain"/>
    <property type="match status" value="1"/>
</dbReference>